<evidence type="ECO:0000256" key="2">
    <source>
        <dbReference type="ARBA" id="ARBA00022729"/>
    </source>
</evidence>
<dbReference type="Pfam" id="PF13855">
    <property type="entry name" value="LRR_8"/>
    <property type="match status" value="1"/>
</dbReference>
<dbReference type="InterPro" id="IPR050541">
    <property type="entry name" value="LRR_TM_domain-containing"/>
</dbReference>
<dbReference type="Gene3D" id="3.80.10.10">
    <property type="entry name" value="Ribonuclease Inhibitor"/>
    <property type="match status" value="1"/>
</dbReference>
<reference evidence="7" key="1">
    <citation type="submission" date="2022-11" db="UniProtKB">
        <authorList>
            <consortium name="WormBaseParasite"/>
        </authorList>
    </citation>
    <scope>IDENTIFICATION</scope>
</reference>
<sequence>MRLCFWLFSLLFVTLLLAQSFAVKIEDRKANSDGISYEEDDDDDYGDDDDDYHYPIPNHIQFIKPAVVKKIEDPNADYDDEYPIHKNFKFDKKPEADDYDEGDDLEEIICTRNTPCQCDITHPATITCDHVIFGTGRYAEDLQTTNVNPGTTNKIYQVVKLTHNRIKELRKAKIVPKIAEKVEKLDLSNNIIEFIEAKAFDDLIKLKVLKLSYNYLTFDSLEKLNKLSLRENPFSFIPAVINQIPHLSILDLSGTNINEFDTKSLSNDHLVETLIMRDLEYLYAIDDCAFCGLQNLKVIDFTNCTHLYSIHTNAFGSQSRTEQIPKLEEVSFEKCDLTSLNEDLLDWEDLKILKIGGNPLVCNKNLMWLAEEQYDRIIVGDRPECIADEMIKIKDEKPRSHVKISSRAFILPLGIGLFIIAFVIGVVLYTRRRVRQATVFRRPELLIEQNYILPSDSKVVNDGYTYDLEQ</sequence>
<keyword evidence="4" id="KW-1133">Transmembrane helix</keyword>
<evidence type="ECO:0000313" key="6">
    <source>
        <dbReference type="Proteomes" id="UP000887540"/>
    </source>
</evidence>
<evidence type="ECO:0000256" key="5">
    <source>
        <dbReference type="SAM" id="SignalP"/>
    </source>
</evidence>
<feature type="transmembrane region" description="Helical" evidence="4">
    <location>
        <begin position="409"/>
        <end position="429"/>
    </location>
</feature>
<protein>
    <submittedName>
        <fullName evidence="7">Uncharacterized protein</fullName>
    </submittedName>
</protein>
<evidence type="ECO:0000256" key="3">
    <source>
        <dbReference type="ARBA" id="ARBA00022737"/>
    </source>
</evidence>
<feature type="chain" id="PRO_5036695917" evidence="5">
    <location>
        <begin position="19"/>
        <end position="470"/>
    </location>
</feature>
<keyword evidence="1" id="KW-0433">Leucine-rich repeat</keyword>
<proteinExistence type="predicted"/>
<dbReference type="SUPFAM" id="SSF52058">
    <property type="entry name" value="L domain-like"/>
    <property type="match status" value="1"/>
</dbReference>
<keyword evidence="6" id="KW-1185">Reference proteome</keyword>
<evidence type="ECO:0000256" key="1">
    <source>
        <dbReference type="ARBA" id="ARBA00022614"/>
    </source>
</evidence>
<dbReference type="WBParaSite" id="ACRNAN_Path_1591.g6180.t1">
    <property type="protein sequence ID" value="ACRNAN_Path_1591.g6180.t1"/>
    <property type="gene ID" value="ACRNAN_Path_1591.g6180"/>
</dbReference>
<dbReference type="GO" id="GO:0005886">
    <property type="term" value="C:plasma membrane"/>
    <property type="evidence" value="ECO:0007669"/>
    <property type="project" value="TreeGrafter"/>
</dbReference>
<dbReference type="AlphaFoldDB" id="A0A914C3C7"/>
<keyword evidence="3" id="KW-0677">Repeat</keyword>
<dbReference type="InterPro" id="IPR032675">
    <property type="entry name" value="LRR_dom_sf"/>
</dbReference>
<keyword evidence="4" id="KW-0472">Membrane</keyword>
<keyword evidence="4" id="KW-0812">Transmembrane</keyword>
<name>A0A914C3C7_9BILA</name>
<keyword evidence="2 5" id="KW-0732">Signal</keyword>
<dbReference type="Proteomes" id="UP000887540">
    <property type="component" value="Unplaced"/>
</dbReference>
<accession>A0A914C3C7</accession>
<organism evidence="6 7">
    <name type="scientific">Acrobeloides nanus</name>
    <dbReference type="NCBI Taxonomy" id="290746"/>
    <lineage>
        <taxon>Eukaryota</taxon>
        <taxon>Metazoa</taxon>
        <taxon>Ecdysozoa</taxon>
        <taxon>Nematoda</taxon>
        <taxon>Chromadorea</taxon>
        <taxon>Rhabditida</taxon>
        <taxon>Tylenchina</taxon>
        <taxon>Cephalobomorpha</taxon>
        <taxon>Cephaloboidea</taxon>
        <taxon>Cephalobidae</taxon>
        <taxon>Acrobeloides</taxon>
    </lineage>
</organism>
<dbReference type="PANTHER" id="PTHR24369">
    <property type="entry name" value="ANTIGEN BSP, PUTATIVE-RELATED"/>
    <property type="match status" value="1"/>
</dbReference>
<feature type="signal peptide" evidence="5">
    <location>
        <begin position="1"/>
        <end position="18"/>
    </location>
</feature>
<dbReference type="PANTHER" id="PTHR24369:SF210">
    <property type="entry name" value="CHAOPTIN-RELATED"/>
    <property type="match status" value="1"/>
</dbReference>
<dbReference type="InterPro" id="IPR001611">
    <property type="entry name" value="Leu-rich_rpt"/>
</dbReference>
<evidence type="ECO:0000256" key="4">
    <source>
        <dbReference type="SAM" id="Phobius"/>
    </source>
</evidence>
<evidence type="ECO:0000313" key="7">
    <source>
        <dbReference type="WBParaSite" id="ACRNAN_Path_1591.g6180.t1"/>
    </source>
</evidence>